<keyword evidence="2" id="KW-1185">Reference proteome</keyword>
<evidence type="ECO:0000313" key="2">
    <source>
        <dbReference type="Proteomes" id="UP001283361"/>
    </source>
</evidence>
<accession>A0AAE0YTQ6</accession>
<dbReference type="AlphaFoldDB" id="A0AAE0YTQ6"/>
<reference evidence="1" key="1">
    <citation type="journal article" date="2023" name="G3 (Bethesda)">
        <title>A reference genome for the long-term kleptoplast-retaining sea slug Elysia crispata morphotype clarki.</title>
        <authorList>
            <person name="Eastman K.E."/>
            <person name="Pendleton A.L."/>
            <person name="Shaikh M.A."/>
            <person name="Suttiyut T."/>
            <person name="Ogas R."/>
            <person name="Tomko P."/>
            <person name="Gavelis G."/>
            <person name="Widhalm J.R."/>
            <person name="Wisecaver J.H."/>
        </authorList>
    </citation>
    <scope>NUCLEOTIDE SEQUENCE</scope>
    <source>
        <strain evidence="1">ECLA1</strain>
    </source>
</reference>
<sequence>MRMQQTLTMKHHTTVTFMTSSILTFSVLNRFYKTYKPKELYVIAPCSATKQMFVVHTTLPTNVPRTPKKISKLFNASSIWLSYNNQKSWIRDVILCVMCTWSLNTIASRLYYSTVNTCIAAYNLHDRCRVYKRKLLNCHPKNLTRAIKTFPKGQARQVVSDAVAHVISN</sequence>
<dbReference type="EMBL" id="JAWDGP010005417">
    <property type="protein sequence ID" value="KAK3757043.1"/>
    <property type="molecule type" value="Genomic_DNA"/>
</dbReference>
<dbReference type="Proteomes" id="UP001283361">
    <property type="component" value="Unassembled WGS sequence"/>
</dbReference>
<gene>
    <name evidence="1" type="ORF">RRG08_062912</name>
</gene>
<protein>
    <submittedName>
        <fullName evidence="1">Uncharacterized protein</fullName>
    </submittedName>
</protein>
<evidence type="ECO:0000313" key="1">
    <source>
        <dbReference type="EMBL" id="KAK3757043.1"/>
    </source>
</evidence>
<name>A0AAE0YTQ6_9GAST</name>
<proteinExistence type="predicted"/>
<organism evidence="1 2">
    <name type="scientific">Elysia crispata</name>
    <name type="common">lettuce slug</name>
    <dbReference type="NCBI Taxonomy" id="231223"/>
    <lineage>
        <taxon>Eukaryota</taxon>
        <taxon>Metazoa</taxon>
        <taxon>Spiralia</taxon>
        <taxon>Lophotrochozoa</taxon>
        <taxon>Mollusca</taxon>
        <taxon>Gastropoda</taxon>
        <taxon>Heterobranchia</taxon>
        <taxon>Euthyneura</taxon>
        <taxon>Panpulmonata</taxon>
        <taxon>Sacoglossa</taxon>
        <taxon>Placobranchoidea</taxon>
        <taxon>Plakobranchidae</taxon>
        <taxon>Elysia</taxon>
    </lineage>
</organism>
<comment type="caution">
    <text evidence="1">The sequence shown here is derived from an EMBL/GenBank/DDBJ whole genome shotgun (WGS) entry which is preliminary data.</text>
</comment>